<dbReference type="AlphaFoldDB" id="A0A813P6I6"/>
<dbReference type="EMBL" id="CAJNOM010000003">
    <property type="protein sequence ID" value="CAF0746108.1"/>
    <property type="molecule type" value="Genomic_DNA"/>
</dbReference>
<gene>
    <name evidence="9" type="ORF">QVE165_LOCUS1209</name>
</gene>
<dbReference type="GO" id="GO:0046872">
    <property type="term" value="F:metal ion binding"/>
    <property type="evidence" value="ECO:0007669"/>
    <property type="project" value="UniProtKB-KW"/>
</dbReference>
<keyword evidence="10" id="KW-1185">Reference proteome</keyword>
<comment type="similarity">
    <text evidence="3">Belongs to the Nudix hydrolase family.</text>
</comment>
<keyword evidence="4" id="KW-0479">Metal-binding</keyword>
<dbReference type="Proteomes" id="UP000663832">
    <property type="component" value="Unassembled WGS sequence"/>
</dbReference>
<evidence type="ECO:0000313" key="10">
    <source>
        <dbReference type="Proteomes" id="UP000663832"/>
    </source>
</evidence>
<proteinExistence type="inferred from homology"/>
<dbReference type="GO" id="GO:0016818">
    <property type="term" value="F:hydrolase activity, acting on acid anhydrides, in phosphorus-containing anhydrides"/>
    <property type="evidence" value="ECO:0007669"/>
    <property type="project" value="InterPro"/>
</dbReference>
<evidence type="ECO:0000256" key="7">
    <source>
        <dbReference type="ARBA" id="ARBA00023211"/>
    </source>
</evidence>
<keyword evidence="7" id="KW-0464">Manganese</keyword>
<dbReference type="InterPro" id="IPR039121">
    <property type="entry name" value="NUDT19"/>
</dbReference>
<evidence type="ECO:0000256" key="4">
    <source>
        <dbReference type="ARBA" id="ARBA00022723"/>
    </source>
</evidence>
<name>A0A813P6I6_9BILA</name>
<feature type="domain" description="Nudix hydrolase" evidence="8">
    <location>
        <begin position="3"/>
        <end position="232"/>
    </location>
</feature>
<comment type="cofactor">
    <cofactor evidence="1">
        <name>Mn(2+)</name>
        <dbReference type="ChEBI" id="CHEBI:29035"/>
    </cofactor>
</comment>
<dbReference type="CDD" id="cd18870">
    <property type="entry name" value="NUDIX_AcylCoAdiphos_Nudt19"/>
    <property type="match status" value="1"/>
</dbReference>
<comment type="cofactor">
    <cofactor evidence="2">
        <name>Mg(2+)</name>
        <dbReference type="ChEBI" id="CHEBI:18420"/>
    </cofactor>
</comment>
<dbReference type="PANTHER" id="PTHR12318:SF0">
    <property type="entry name" value="ACYL-COENZYME A DIPHOSPHATASE NUDT19"/>
    <property type="match status" value="1"/>
</dbReference>
<dbReference type="PANTHER" id="PTHR12318">
    <property type="entry name" value="TESTOSTERONE-REGULATED PROTEIN RP2"/>
    <property type="match status" value="1"/>
</dbReference>
<dbReference type="Gene3D" id="3.90.79.10">
    <property type="entry name" value="Nucleoside Triphosphate Pyrophosphohydrolase"/>
    <property type="match status" value="1"/>
</dbReference>
<evidence type="ECO:0000256" key="5">
    <source>
        <dbReference type="ARBA" id="ARBA00022801"/>
    </source>
</evidence>
<dbReference type="InterPro" id="IPR000086">
    <property type="entry name" value="NUDIX_hydrolase_dom"/>
</dbReference>
<accession>A0A813P6I6</accession>
<protein>
    <recommendedName>
        <fullName evidence="8">Nudix hydrolase domain-containing protein</fullName>
    </recommendedName>
</protein>
<evidence type="ECO:0000256" key="1">
    <source>
        <dbReference type="ARBA" id="ARBA00001936"/>
    </source>
</evidence>
<evidence type="ECO:0000313" key="9">
    <source>
        <dbReference type="EMBL" id="CAF0746108.1"/>
    </source>
</evidence>
<keyword evidence="5" id="KW-0378">Hydrolase</keyword>
<comment type="caution">
    <text evidence="9">The sequence shown here is derived from an EMBL/GenBank/DDBJ whole genome shotgun (WGS) entry which is preliminary data.</text>
</comment>
<keyword evidence="6" id="KW-0460">Magnesium</keyword>
<dbReference type="OrthoDB" id="1695362at2759"/>
<evidence type="ECO:0000259" key="8">
    <source>
        <dbReference type="PROSITE" id="PS51462"/>
    </source>
</evidence>
<sequence>MVPWRQSASLMLHANKQININNGKSLFDYSTLFLKRSPKMRFAPNASTFPGGKLDPCDLSLEWPEYLSSLSNIDRFSKQKADIYKDIDHPYPGLVFRLCAIRETFEETGLLLAKTRTSSNSQYSTIFNLSDNIMHEWRDKIRNDASQFIAMCKEIQVEPDVHSLYEWNQFLAAAIAKVRFDTIFYTAILPQTYSCSIAADDDETVCADWLEPDIVLDGYRQGSITLLPPQIIEIARLANFRQLSKLHEFLIKRENDPKYRTERILAVCYKIPEAMLLVLPGDEHYPSDASFTTPVITSNQTLKDFDSEMQNRLVMMYKGDNRKWQVHYRNNNENKENHLYVQPLADGWEKL</sequence>
<evidence type="ECO:0000256" key="3">
    <source>
        <dbReference type="ARBA" id="ARBA00005582"/>
    </source>
</evidence>
<dbReference type="PROSITE" id="PS51462">
    <property type="entry name" value="NUDIX"/>
    <property type="match status" value="1"/>
</dbReference>
<dbReference type="SUPFAM" id="SSF55811">
    <property type="entry name" value="Nudix"/>
    <property type="match status" value="1"/>
</dbReference>
<reference evidence="9" key="1">
    <citation type="submission" date="2021-02" db="EMBL/GenBank/DDBJ databases">
        <authorList>
            <person name="Nowell W R."/>
        </authorList>
    </citation>
    <scope>NUCLEOTIDE SEQUENCE</scope>
</reference>
<dbReference type="GO" id="GO:0005739">
    <property type="term" value="C:mitochondrion"/>
    <property type="evidence" value="ECO:0007669"/>
    <property type="project" value="TreeGrafter"/>
</dbReference>
<organism evidence="9 10">
    <name type="scientific">Adineta steineri</name>
    <dbReference type="NCBI Taxonomy" id="433720"/>
    <lineage>
        <taxon>Eukaryota</taxon>
        <taxon>Metazoa</taxon>
        <taxon>Spiralia</taxon>
        <taxon>Gnathifera</taxon>
        <taxon>Rotifera</taxon>
        <taxon>Eurotatoria</taxon>
        <taxon>Bdelloidea</taxon>
        <taxon>Adinetida</taxon>
        <taxon>Adinetidae</taxon>
        <taxon>Adineta</taxon>
    </lineage>
</organism>
<evidence type="ECO:0000256" key="6">
    <source>
        <dbReference type="ARBA" id="ARBA00022842"/>
    </source>
</evidence>
<dbReference type="InterPro" id="IPR015797">
    <property type="entry name" value="NUDIX_hydrolase-like_dom_sf"/>
</dbReference>
<evidence type="ECO:0000256" key="2">
    <source>
        <dbReference type="ARBA" id="ARBA00001946"/>
    </source>
</evidence>